<organism evidence="7 8">
    <name type="scientific">Hypsizygus marmoreus</name>
    <name type="common">White beech mushroom</name>
    <name type="synonym">Agaricus marmoreus</name>
    <dbReference type="NCBI Taxonomy" id="39966"/>
    <lineage>
        <taxon>Eukaryota</taxon>
        <taxon>Fungi</taxon>
        <taxon>Dikarya</taxon>
        <taxon>Basidiomycota</taxon>
        <taxon>Agaricomycotina</taxon>
        <taxon>Agaricomycetes</taxon>
        <taxon>Agaricomycetidae</taxon>
        <taxon>Agaricales</taxon>
        <taxon>Tricholomatineae</taxon>
        <taxon>Lyophyllaceae</taxon>
        <taxon>Hypsizygus</taxon>
    </lineage>
</organism>
<evidence type="ECO:0000256" key="4">
    <source>
        <dbReference type="ARBA" id="ARBA00023128"/>
    </source>
</evidence>
<keyword evidence="4" id="KW-0496">Mitochondrion</keyword>
<dbReference type="PANTHER" id="PTHR28234:SF1">
    <property type="entry name" value="NUCLEAR CONTROL OF ATPASE PROTEIN 2"/>
    <property type="match status" value="1"/>
</dbReference>
<comment type="subcellular location">
    <subcellularLocation>
        <location evidence="1">Mitochondrion membrane</location>
        <topology evidence="1">Multi-pass membrane protein</topology>
    </subcellularLocation>
</comment>
<evidence type="ECO:0000256" key="5">
    <source>
        <dbReference type="ARBA" id="ARBA00023136"/>
    </source>
</evidence>
<evidence type="ECO:0000256" key="1">
    <source>
        <dbReference type="ARBA" id="ARBA00004225"/>
    </source>
</evidence>
<keyword evidence="3 6" id="KW-1133">Transmembrane helix</keyword>
<gene>
    <name evidence="7" type="primary">nca2</name>
    <name evidence="7" type="ORF">Hypma_000715</name>
</gene>
<keyword evidence="8" id="KW-1185">Reference proteome</keyword>
<evidence type="ECO:0000256" key="6">
    <source>
        <dbReference type="SAM" id="Phobius"/>
    </source>
</evidence>
<dbReference type="EMBL" id="LUEZ02000107">
    <property type="protein sequence ID" value="RDB17868.1"/>
    <property type="molecule type" value="Genomic_DNA"/>
</dbReference>
<keyword evidence="2 6" id="KW-0812">Transmembrane</keyword>
<dbReference type="AlphaFoldDB" id="A0A369J7G2"/>
<reference evidence="7" key="1">
    <citation type="submission" date="2018-04" db="EMBL/GenBank/DDBJ databases">
        <title>Whole genome sequencing of Hypsizygus marmoreus.</title>
        <authorList>
            <person name="Choi I.-G."/>
            <person name="Min B."/>
            <person name="Kim J.-G."/>
            <person name="Kim S."/>
            <person name="Oh Y.-L."/>
            <person name="Kong W.-S."/>
            <person name="Park H."/>
            <person name="Jeong J."/>
            <person name="Song E.-S."/>
        </authorList>
    </citation>
    <scope>NUCLEOTIDE SEQUENCE [LARGE SCALE GENOMIC DNA]</scope>
    <source>
        <strain evidence="7">51987-8</strain>
    </source>
</reference>
<dbReference type="InParanoid" id="A0A369J7G2"/>
<comment type="caution">
    <text evidence="7">The sequence shown here is derived from an EMBL/GenBank/DDBJ whole genome shotgun (WGS) entry which is preliminary data.</text>
</comment>
<dbReference type="GO" id="GO:0005741">
    <property type="term" value="C:mitochondrial outer membrane"/>
    <property type="evidence" value="ECO:0007669"/>
    <property type="project" value="TreeGrafter"/>
</dbReference>
<dbReference type="STRING" id="39966.A0A369J7G2"/>
<dbReference type="InterPro" id="IPR013946">
    <property type="entry name" value="NCA2-like"/>
</dbReference>
<sequence>MPSPFVDQLLKPLILSRPPSPSHADINVQSTRELGAKEMLQSLLVSLNQPLTPSLVQDTFGSLTQLERAHPEISVAAPDPEEDALKQAIIYKLLVGLYAEGIDGCLSQATDAETEAEWWADIERSRWNVAWYLLQTTPSRLFNVASVILEALRTRNIPVRLSAFTPASLRQLFPSSDPHRPHALSKALFPHLHHQSISIKASTILFSSSSPLGEKTGNVLSRLWLSLNPTSAVMMPIELTRQECDFKRRELEKIRDQKAEALGYLAQMRGALALVIKQPWNIQPFVQVLNAVMEGDTSKVFSPIPAANGQVSGSSQETPSEILRLSTMVFSGQTAAYQNALESRQLRRPSRLTLLWPKLFLLPPLCLYALRSAYASRASLVEVAKDAKDTVVAFITGWLIDPLKDVIKTVRAGSEDGMIVRKEGIAADFDSLERMALSLAKDELHYGPEQLAALSAQIKLGDFTPVLQLYEEDIKRPLKSAVSGTLLRSVFIQVQKAKVDIDQTLAGIDKLLKSQELTFAFVGVAPAFGIVYLLGGSLISLWNGGRGKGKYGGKRRIGGVWSAMRRTERLLISQPHRHGGHNDSTNTGSTISPLTSGLLLLSVARLRTYAETCLPLRSRLREGFLEDVGDLENPDLGRVEKMKVVDRMWRCWGGVLGWGRVAGESSSGRS</sequence>
<proteinExistence type="predicted"/>
<keyword evidence="5 6" id="KW-0472">Membrane</keyword>
<accession>A0A369J7G2</accession>
<dbReference type="OrthoDB" id="413313at2759"/>
<evidence type="ECO:0000313" key="8">
    <source>
        <dbReference type="Proteomes" id="UP000076154"/>
    </source>
</evidence>
<dbReference type="FunCoup" id="A0A369J7G2">
    <property type="interactions" value="31"/>
</dbReference>
<dbReference type="Pfam" id="PF08637">
    <property type="entry name" value="NCA2"/>
    <property type="match status" value="1"/>
</dbReference>
<protein>
    <submittedName>
        <fullName evidence="7">Nuclear control of ATPase protein 2</fullName>
    </submittedName>
</protein>
<evidence type="ECO:0000256" key="2">
    <source>
        <dbReference type="ARBA" id="ARBA00022692"/>
    </source>
</evidence>
<dbReference type="Proteomes" id="UP000076154">
    <property type="component" value="Unassembled WGS sequence"/>
</dbReference>
<dbReference type="PANTHER" id="PTHR28234">
    <property type="entry name" value="NUCLEAR CONTROL OF ATPASE PROTEIN 2"/>
    <property type="match status" value="1"/>
</dbReference>
<name>A0A369J7G2_HYPMA</name>
<evidence type="ECO:0000313" key="7">
    <source>
        <dbReference type="EMBL" id="RDB17868.1"/>
    </source>
</evidence>
<feature type="transmembrane region" description="Helical" evidence="6">
    <location>
        <begin position="519"/>
        <end position="542"/>
    </location>
</feature>
<evidence type="ECO:0000256" key="3">
    <source>
        <dbReference type="ARBA" id="ARBA00022989"/>
    </source>
</evidence>